<keyword evidence="2" id="KW-1185">Reference proteome</keyword>
<evidence type="ECO:0000313" key="2">
    <source>
        <dbReference type="Proteomes" id="UP000886523"/>
    </source>
</evidence>
<gene>
    <name evidence="1" type="ORF">BS47DRAFT_1267119</name>
</gene>
<reference evidence="1" key="1">
    <citation type="journal article" date="2020" name="Nat. Commun.">
        <title>Large-scale genome sequencing of mycorrhizal fungi provides insights into the early evolution of symbiotic traits.</title>
        <authorList>
            <person name="Miyauchi S."/>
            <person name="Kiss E."/>
            <person name="Kuo A."/>
            <person name="Drula E."/>
            <person name="Kohler A."/>
            <person name="Sanchez-Garcia M."/>
            <person name="Morin E."/>
            <person name="Andreopoulos B."/>
            <person name="Barry K.W."/>
            <person name="Bonito G."/>
            <person name="Buee M."/>
            <person name="Carver A."/>
            <person name="Chen C."/>
            <person name="Cichocki N."/>
            <person name="Clum A."/>
            <person name="Culley D."/>
            <person name="Crous P.W."/>
            <person name="Fauchery L."/>
            <person name="Girlanda M."/>
            <person name="Hayes R.D."/>
            <person name="Keri Z."/>
            <person name="LaButti K."/>
            <person name="Lipzen A."/>
            <person name="Lombard V."/>
            <person name="Magnuson J."/>
            <person name="Maillard F."/>
            <person name="Murat C."/>
            <person name="Nolan M."/>
            <person name="Ohm R.A."/>
            <person name="Pangilinan J."/>
            <person name="Pereira M.F."/>
            <person name="Perotto S."/>
            <person name="Peter M."/>
            <person name="Pfister S."/>
            <person name="Riley R."/>
            <person name="Sitrit Y."/>
            <person name="Stielow J.B."/>
            <person name="Szollosi G."/>
            <person name="Zifcakova L."/>
            <person name="Stursova M."/>
            <person name="Spatafora J.W."/>
            <person name="Tedersoo L."/>
            <person name="Vaario L.M."/>
            <person name="Yamada A."/>
            <person name="Yan M."/>
            <person name="Wang P."/>
            <person name="Xu J."/>
            <person name="Bruns T."/>
            <person name="Baldrian P."/>
            <person name="Vilgalys R."/>
            <person name="Dunand C."/>
            <person name="Henrissat B."/>
            <person name="Grigoriev I.V."/>
            <person name="Hibbett D."/>
            <person name="Nagy L.G."/>
            <person name="Martin F.M."/>
        </authorList>
    </citation>
    <scope>NUCLEOTIDE SEQUENCE</scope>
    <source>
        <strain evidence="1">UP504</strain>
    </source>
</reference>
<name>A0A9P6DTH6_9AGAM</name>
<organism evidence="1 2">
    <name type="scientific">Hydnum rufescens UP504</name>
    <dbReference type="NCBI Taxonomy" id="1448309"/>
    <lineage>
        <taxon>Eukaryota</taxon>
        <taxon>Fungi</taxon>
        <taxon>Dikarya</taxon>
        <taxon>Basidiomycota</taxon>
        <taxon>Agaricomycotina</taxon>
        <taxon>Agaricomycetes</taxon>
        <taxon>Cantharellales</taxon>
        <taxon>Hydnaceae</taxon>
        <taxon>Hydnum</taxon>
    </lineage>
</organism>
<dbReference type="OrthoDB" id="3259165at2759"/>
<evidence type="ECO:0000313" key="1">
    <source>
        <dbReference type="EMBL" id="KAF9510563.1"/>
    </source>
</evidence>
<proteinExistence type="predicted"/>
<dbReference type="AlphaFoldDB" id="A0A9P6DTH6"/>
<comment type="caution">
    <text evidence="1">The sequence shown here is derived from an EMBL/GenBank/DDBJ whole genome shotgun (WGS) entry which is preliminary data.</text>
</comment>
<feature type="non-terminal residue" evidence="1">
    <location>
        <position position="1"/>
    </location>
</feature>
<feature type="non-terminal residue" evidence="1">
    <location>
        <position position="69"/>
    </location>
</feature>
<dbReference type="Proteomes" id="UP000886523">
    <property type="component" value="Unassembled WGS sequence"/>
</dbReference>
<accession>A0A9P6DTH6</accession>
<sequence length="69" mass="8157">AFLALHLQACALKQWVWNHVHKRHFESEQLEHAYFWASLDHKAHAQTADAIKQRSPGIKRLARHYNEIC</sequence>
<protein>
    <submittedName>
        <fullName evidence="1">Uncharacterized protein</fullName>
    </submittedName>
</protein>
<dbReference type="EMBL" id="MU129014">
    <property type="protein sequence ID" value="KAF9510563.1"/>
    <property type="molecule type" value="Genomic_DNA"/>
</dbReference>